<protein>
    <recommendedName>
        <fullName evidence="1">DNA primase/polymerase bifunctional N-terminal domain-containing protein</fullName>
    </recommendedName>
</protein>
<gene>
    <name evidence="2" type="ORF">GCM10008957_27140</name>
</gene>
<feature type="domain" description="DNA primase/polymerase bifunctional N-terminal" evidence="1">
    <location>
        <begin position="8"/>
        <end position="185"/>
    </location>
</feature>
<evidence type="ECO:0000259" key="1">
    <source>
        <dbReference type="SMART" id="SM00943"/>
    </source>
</evidence>
<dbReference type="EMBL" id="BMQL01000015">
    <property type="protein sequence ID" value="GGR12777.1"/>
    <property type="molecule type" value="Genomic_DNA"/>
</dbReference>
<sequence length="392" mass="43006">MNPLLDEALACLARGWSILPIHAGNERDKDSQSPMLMRTGYVRVDEQGKRSASWKPLQTVRPTPEQVEVWFRDPSQKGLALITGHLSGRIVVDFDGQAGCDFAHQLGIRPHVRTGGGGYHWHLAAPAWPVRNMVGKVTAGAPDCVDIRGDGGNAVLPPTTTRKGHYVYLRDPADMDAISDLPMALREALGLVPPVPVPVSVPSGPLPSGQDRFPADRILDWAVQKVHRGDVGGRNDMGYRLAWVLFNNGYLPDEVRRVGDTYVALVGQLNLPAYTHDEFLASMRSALSAPRGDAWGHQRPGETVSVPRTGAEALEDIFSTLEVEAQARGAYLLAREWAVQGRAVEQTVRYLRLMGHAEAARTVRQAYVDHELQRPLDGTLAGFLSARRVRYG</sequence>
<reference evidence="2" key="2">
    <citation type="submission" date="2020-09" db="EMBL/GenBank/DDBJ databases">
        <authorList>
            <person name="Sun Q."/>
            <person name="Ohkuma M."/>
        </authorList>
    </citation>
    <scope>NUCLEOTIDE SEQUENCE</scope>
    <source>
        <strain evidence="2">JCM 31311</strain>
    </source>
</reference>
<proteinExistence type="predicted"/>
<dbReference type="CDD" id="cd04859">
    <property type="entry name" value="Prim_Pol"/>
    <property type="match status" value="1"/>
</dbReference>
<evidence type="ECO:0000313" key="3">
    <source>
        <dbReference type="Proteomes" id="UP000603865"/>
    </source>
</evidence>
<comment type="caution">
    <text evidence="2">The sequence shown here is derived from an EMBL/GenBank/DDBJ whole genome shotgun (WGS) entry which is preliminary data.</text>
</comment>
<name>A0A918F6K3_9DEIO</name>
<dbReference type="InterPro" id="IPR015330">
    <property type="entry name" value="DNA_primase/pol_bifunc_N"/>
</dbReference>
<evidence type="ECO:0000313" key="2">
    <source>
        <dbReference type="EMBL" id="GGR12777.1"/>
    </source>
</evidence>
<dbReference type="SUPFAM" id="SSF56747">
    <property type="entry name" value="Prim-pol domain"/>
    <property type="match status" value="1"/>
</dbReference>
<dbReference type="AlphaFoldDB" id="A0A918F6K3"/>
<reference evidence="2" key="1">
    <citation type="journal article" date="2014" name="Int. J. Syst. Evol. Microbiol.">
        <title>Complete genome sequence of Corynebacterium casei LMG S-19264T (=DSM 44701T), isolated from a smear-ripened cheese.</title>
        <authorList>
            <consortium name="US DOE Joint Genome Institute (JGI-PGF)"/>
            <person name="Walter F."/>
            <person name="Albersmeier A."/>
            <person name="Kalinowski J."/>
            <person name="Ruckert C."/>
        </authorList>
    </citation>
    <scope>NUCLEOTIDE SEQUENCE</scope>
    <source>
        <strain evidence="2">JCM 31311</strain>
    </source>
</reference>
<dbReference type="Gene3D" id="3.30.720.160">
    <property type="entry name" value="Bifunctional DNA primase/polymerase, N-terminal"/>
    <property type="match status" value="1"/>
</dbReference>
<keyword evidence="3" id="KW-1185">Reference proteome</keyword>
<dbReference type="RefSeq" id="WP_189091058.1">
    <property type="nucleotide sequence ID" value="NZ_BMQL01000015.1"/>
</dbReference>
<accession>A0A918F6K3</accession>
<organism evidence="2 3">
    <name type="scientific">Deinococcus ruber</name>
    <dbReference type="NCBI Taxonomy" id="1848197"/>
    <lineage>
        <taxon>Bacteria</taxon>
        <taxon>Thermotogati</taxon>
        <taxon>Deinococcota</taxon>
        <taxon>Deinococci</taxon>
        <taxon>Deinococcales</taxon>
        <taxon>Deinococcaceae</taxon>
        <taxon>Deinococcus</taxon>
    </lineage>
</organism>
<dbReference type="Proteomes" id="UP000603865">
    <property type="component" value="Unassembled WGS sequence"/>
</dbReference>
<dbReference type="SMART" id="SM00943">
    <property type="entry name" value="Prim-Pol"/>
    <property type="match status" value="1"/>
</dbReference>
<dbReference type="Pfam" id="PF09250">
    <property type="entry name" value="Prim-Pol"/>
    <property type="match status" value="1"/>
</dbReference>